<keyword evidence="7" id="KW-0812">Transmembrane</keyword>
<keyword evidence="4" id="KW-0521">NADP</keyword>
<keyword evidence="3" id="KW-0274">FAD</keyword>
<proteinExistence type="predicted"/>
<keyword evidence="7" id="KW-0472">Membrane</keyword>
<dbReference type="Proteomes" id="UP000030185">
    <property type="component" value="Unassembled WGS sequence"/>
</dbReference>
<dbReference type="InterPro" id="IPR036188">
    <property type="entry name" value="FAD/NAD-bd_sf"/>
</dbReference>
<comment type="cofactor">
    <cofactor evidence="1">
        <name>FAD</name>
        <dbReference type="ChEBI" id="CHEBI:57692"/>
    </cofactor>
</comment>
<evidence type="ECO:0000259" key="8">
    <source>
        <dbReference type="Pfam" id="PF01494"/>
    </source>
</evidence>
<dbReference type="eggNOG" id="COG0654">
    <property type="taxonomic scope" value="Bacteria"/>
</dbReference>
<name>A0A098LJZ7_9BACT</name>
<dbReference type="PRINTS" id="PR00420">
    <property type="entry name" value="RNGMNOXGNASE"/>
</dbReference>
<dbReference type="Pfam" id="PF01494">
    <property type="entry name" value="FAD_binding_3"/>
    <property type="match status" value="1"/>
</dbReference>
<keyword evidence="6 9" id="KW-0503">Monooxygenase</keyword>
<dbReference type="GO" id="GO:0070189">
    <property type="term" value="P:kynurenine metabolic process"/>
    <property type="evidence" value="ECO:0007669"/>
    <property type="project" value="TreeGrafter"/>
</dbReference>
<dbReference type="RefSeq" id="WP_045466546.1">
    <property type="nucleotide sequence ID" value="NZ_BBLT01000008.1"/>
</dbReference>
<dbReference type="InterPro" id="IPR002938">
    <property type="entry name" value="FAD-bd"/>
</dbReference>
<dbReference type="EMBL" id="BBLT01000008">
    <property type="protein sequence ID" value="GAL86513.1"/>
    <property type="molecule type" value="Genomic_DNA"/>
</dbReference>
<dbReference type="GO" id="GO:0071949">
    <property type="term" value="F:FAD binding"/>
    <property type="evidence" value="ECO:0007669"/>
    <property type="project" value="InterPro"/>
</dbReference>
<keyword evidence="5" id="KW-0560">Oxidoreductase</keyword>
<gene>
    <name evidence="9" type="ORF">MYP_3743</name>
</gene>
<feature type="domain" description="FAD-binding" evidence="8">
    <location>
        <begin position="12"/>
        <end position="337"/>
    </location>
</feature>
<feature type="transmembrane region" description="Helical" evidence="7">
    <location>
        <begin position="12"/>
        <end position="30"/>
    </location>
</feature>
<evidence type="ECO:0000256" key="6">
    <source>
        <dbReference type="ARBA" id="ARBA00023033"/>
    </source>
</evidence>
<reference evidence="9 10" key="1">
    <citation type="submission" date="2014-09" db="EMBL/GenBank/DDBJ databases">
        <title>Sporocytophaga myxococcoides PG-01 genome sequencing.</title>
        <authorList>
            <person name="Liu L."/>
            <person name="Gao P.J."/>
            <person name="Chen G.J."/>
            <person name="Wang L.S."/>
        </authorList>
    </citation>
    <scope>NUCLEOTIDE SEQUENCE [LARGE SCALE GENOMIC DNA]</scope>
    <source>
        <strain evidence="9 10">PG-01</strain>
    </source>
</reference>
<dbReference type="AlphaFoldDB" id="A0A098LJZ7"/>
<organism evidence="9 10">
    <name type="scientific">Sporocytophaga myxococcoides</name>
    <dbReference type="NCBI Taxonomy" id="153721"/>
    <lineage>
        <taxon>Bacteria</taxon>
        <taxon>Pseudomonadati</taxon>
        <taxon>Bacteroidota</taxon>
        <taxon>Cytophagia</taxon>
        <taxon>Cytophagales</taxon>
        <taxon>Cytophagaceae</taxon>
        <taxon>Sporocytophaga</taxon>
    </lineage>
</organism>
<dbReference type="Gene3D" id="3.50.50.60">
    <property type="entry name" value="FAD/NAD(P)-binding domain"/>
    <property type="match status" value="1"/>
</dbReference>
<dbReference type="PANTHER" id="PTHR46028">
    <property type="entry name" value="KYNURENINE 3-MONOOXYGENASE"/>
    <property type="match status" value="1"/>
</dbReference>
<evidence type="ECO:0000256" key="7">
    <source>
        <dbReference type="SAM" id="Phobius"/>
    </source>
</evidence>
<dbReference type="STRING" id="153721.MYP_3743"/>
<keyword evidence="10" id="KW-1185">Reference proteome</keyword>
<dbReference type="GO" id="GO:0004502">
    <property type="term" value="F:kynurenine 3-monooxygenase activity"/>
    <property type="evidence" value="ECO:0007669"/>
    <property type="project" value="TreeGrafter"/>
</dbReference>
<protein>
    <submittedName>
        <fullName evidence="9">Kynurenine 3-monooxygenase-like</fullName>
    </submittedName>
</protein>
<evidence type="ECO:0000256" key="1">
    <source>
        <dbReference type="ARBA" id="ARBA00001974"/>
    </source>
</evidence>
<evidence type="ECO:0000256" key="5">
    <source>
        <dbReference type="ARBA" id="ARBA00023002"/>
    </source>
</evidence>
<dbReference type="PROSITE" id="PS51257">
    <property type="entry name" value="PROKAR_LIPOPROTEIN"/>
    <property type="match status" value="1"/>
</dbReference>
<evidence type="ECO:0000313" key="10">
    <source>
        <dbReference type="Proteomes" id="UP000030185"/>
    </source>
</evidence>
<accession>A0A098LJZ7</accession>
<comment type="caution">
    <text evidence="9">The sequence shown here is derived from an EMBL/GenBank/DDBJ whole genome shotgun (WGS) entry which is preliminary data.</text>
</comment>
<evidence type="ECO:0000256" key="4">
    <source>
        <dbReference type="ARBA" id="ARBA00022857"/>
    </source>
</evidence>
<dbReference type="PANTHER" id="PTHR46028:SF2">
    <property type="entry name" value="KYNURENINE 3-MONOOXYGENASE"/>
    <property type="match status" value="1"/>
</dbReference>
<evidence type="ECO:0000256" key="2">
    <source>
        <dbReference type="ARBA" id="ARBA00022630"/>
    </source>
</evidence>
<dbReference type="SUPFAM" id="SSF51905">
    <property type="entry name" value="FAD/NAD(P)-binding domain"/>
    <property type="match status" value="1"/>
</dbReference>
<evidence type="ECO:0000256" key="3">
    <source>
        <dbReference type="ARBA" id="ARBA00022827"/>
    </source>
</evidence>
<keyword evidence="7" id="KW-1133">Transmembrane helix</keyword>
<evidence type="ECO:0000313" key="9">
    <source>
        <dbReference type="EMBL" id="GAL86513.1"/>
    </source>
</evidence>
<sequence>MKTNIDYLENKSVVVIGAGISGCTLALYLAKKGYKVQVYEKRMNLINNNEIKKRTVGMSISERGITTLKDLDLYDSYKSLLVPKYGRAVHLRSGQVYSQFYGANREAIYTVNRKHFNFYLMDACLKTGNVEFFYGHKLEKINVDDKKLTFITNTNYSIDDQDNSCSTEKVVKYEYLFGCDGTFSCVRQRLVDQGLVDATLTTLDYRFKEIYIPPRNGEYVLDPNYVHIWNIAELLFVALPDGKKGFNGTLFYTESSEVNKLKDNEKLFEFVQENCQFLSFIDKDQFIQEFNSNPESKISEVKCNNWNYQNQILLVGDAAHAMPPFYAMGMNTCIESVRVFAHLIDEFGGDISKAISHFTERRIIDTEAMKAMANRNYKKLRKCHNKDFDEKWNQAHEAMKQSNGEYETEYFQVAFTNKPFSQIVEKYGQGVDVEENGLPLISH</sequence>
<keyword evidence="2" id="KW-0285">Flavoprotein</keyword>